<dbReference type="Proteomes" id="UP000225766">
    <property type="component" value="Unassembled WGS sequence"/>
</dbReference>
<accession>A0A2C1LNP4</accession>
<dbReference type="Pfam" id="PF14460">
    <property type="entry name" value="Prok-E2_D"/>
    <property type="match status" value="1"/>
</dbReference>
<comment type="caution">
    <text evidence="1">The sequence shown here is derived from an EMBL/GenBank/DDBJ whole genome shotgun (WGS) entry which is preliminary data.</text>
</comment>
<evidence type="ECO:0008006" key="3">
    <source>
        <dbReference type="Google" id="ProtNLM"/>
    </source>
</evidence>
<evidence type="ECO:0000313" key="1">
    <source>
        <dbReference type="EMBL" id="PGT99863.1"/>
    </source>
</evidence>
<reference evidence="1 2" key="1">
    <citation type="submission" date="2017-09" db="EMBL/GenBank/DDBJ databases">
        <title>Large-scale bioinformatics analysis of Bacillus genomes uncovers conserved roles of natural products in bacterial physiology.</title>
        <authorList>
            <consortium name="Agbiome Team Llc"/>
            <person name="Bleich R.M."/>
            <person name="Grubbs K.J."/>
            <person name="Santa Maria K.C."/>
            <person name="Allen S.E."/>
            <person name="Farag S."/>
            <person name="Shank E.A."/>
            <person name="Bowers A."/>
        </authorList>
    </citation>
    <scope>NUCLEOTIDE SEQUENCE [LARGE SCALE GENOMIC DNA]</scope>
    <source>
        <strain evidence="1 2">AFS040105</strain>
    </source>
</reference>
<dbReference type="AlphaFoldDB" id="A0A2C1LNP4"/>
<name>A0A2C1LNP4_BACCE</name>
<dbReference type="EMBL" id="NUMG01000025">
    <property type="protein sequence ID" value="PGT99863.1"/>
    <property type="molecule type" value="Genomic_DNA"/>
</dbReference>
<evidence type="ECO:0000313" key="2">
    <source>
        <dbReference type="Proteomes" id="UP000225766"/>
    </source>
</evidence>
<organism evidence="1 2">
    <name type="scientific">Bacillus cereus</name>
    <dbReference type="NCBI Taxonomy" id="1396"/>
    <lineage>
        <taxon>Bacteria</taxon>
        <taxon>Bacillati</taxon>
        <taxon>Bacillota</taxon>
        <taxon>Bacilli</taxon>
        <taxon>Bacillales</taxon>
        <taxon>Bacillaceae</taxon>
        <taxon>Bacillus</taxon>
        <taxon>Bacillus cereus group</taxon>
    </lineage>
</organism>
<proteinExistence type="predicted"/>
<dbReference type="InterPro" id="IPR032787">
    <property type="entry name" value="Prok-E2_D"/>
</dbReference>
<sequence length="229" mass="25842">MKYERGNYKVKAIIEIDTTGEKPFVVIKKTHNNIVLSEKTTTPKGLLDALKQSIEGSELDGDILLYSTGILPANCVKQDIFSEDGTRYDIWIEVPKNKWDITFYQTPMSSVGFPRLLFKYSVQNKLIMSTHVFAVCNDAGPISEKTKLYQFPYSNVHPTGRVCTGTISYPSINSSRELETLHALFFGSTFNHDLAGSGNQLVGERFKQHIEKDYNDGFLTPIHKTFGDM</sequence>
<gene>
    <name evidence="1" type="ORF">COD19_18195</name>
</gene>
<protein>
    <recommendedName>
        <fullName evidence="3">PRTRC system protein B</fullName>
    </recommendedName>
</protein>